<dbReference type="InterPro" id="IPR020568">
    <property type="entry name" value="Ribosomal_Su5_D2-typ_SF"/>
</dbReference>
<dbReference type="InterPro" id="IPR001498">
    <property type="entry name" value="Impact_N"/>
</dbReference>
<evidence type="ECO:0000313" key="3">
    <source>
        <dbReference type="EMBL" id="OQR94318.1"/>
    </source>
</evidence>
<reference evidence="3 4" key="1">
    <citation type="journal article" date="2014" name="Genome Biol. Evol.">
        <title>The secreted proteins of Achlya hypogyna and Thraustotheca clavata identify the ancestral oomycete secretome and reveal gene acquisitions by horizontal gene transfer.</title>
        <authorList>
            <person name="Misner I."/>
            <person name="Blouin N."/>
            <person name="Leonard G."/>
            <person name="Richards T.A."/>
            <person name="Lane C.E."/>
        </authorList>
    </citation>
    <scope>NUCLEOTIDE SEQUENCE [LARGE SCALE GENOMIC DNA]</scope>
    <source>
        <strain evidence="3 4">ATCC 48635</strain>
    </source>
</reference>
<evidence type="ECO:0000256" key="1">
    <source>
        <dbReference type="ARBA" id="ARBA00007665"/>
    </source>
</evidence>
<dbReference type="InterPro" id="IPR023582">
    <property type="entry name" value="Impact"/>
</dbReference>
<dbReference type="GO" id="GO:0005737">
    <property type="term" value="C:cytoplasm"/>
    <property type="evidence" value="ECO:0007669"/>
    <property type="project" value="TreeGrafter"/>
</dbReference>
<dbReference type="PANTHER" id="PTHR16301:SF20">
    <property type="entry name" value="IMPACT FAMILY MEMBER YIGZ"/>
    <property type="match status" value="1"/>
</dbReference>
<evidence type="ECO:0000259" key="2">
    <source>
        <dbReference type="Pfam" id="PF01205"/>
    </source>
</evidence>
<dbReference type="STRING" id="1202772.A0A1V9Z8I3"/>
<dbReference type="AlphaFoldDB" id="A0A1V9Z8I3"/>
<name>A0A1V9Z8I3_ACHHY</name>
<comment type="similarity">
    <text evidence="1">Belongs to the IMPACT family.</text>
</comment>
<gene>
    <name evidence="3" type="ORF">ACHHYP_01461</name>
</gene>
<comment type="caution">
    <text evidence="3">The sequence shown here is derived from an EMBL/GenBank/DDBJ whole genome shotgun (WGS) entry which is preliminary data.</text>
</comment>
<dbReference type="EMBL" id="JNBR01000366">
    <property type="protein sequence ID" value="OQR94318.1"/>
    <property type="molecule type" value="Genomic_DNA"/>
</dbReference>
<dbReference type="InterPro" id="IPR036956">
    <property type="entry name" value="Impact_N_sf"/>
</dbReference>
<dbReference type="Pfam" id="PF01205">
    <property type="entry name" value="Impact_N"/>
    <property type="match status" value="1"/>
</dbReference>
<dbReference type="GO" id="GO:0006446">
    <property type="term" value="P:regulation of translational initiation"/>
    <property type="evidence" value="ECO:0007669"/>
    <property type="project" value="TreeGrafter"/>
</dbReference>
<keyword evidence="4" id="KW-1185">Reference proteome</keyword>
<dbReference type="Gene3D" id="3.30.230.30">
    <property type="entry name" value="Impact, N-terminal domain"/>
    <property type="match status" value="1"/>
</dbReference>
<dbReference type="OrthoDB" id="10262814at2759"/>
<dbReference type="PANTHER" id="PTHR16301">
    <property type="entry name" value="IMPACT-RELATED"/>
    <property type="match status" value="1"/>
</dbReference>
<proteinExistence type="inferred from homology"/>
<feature type="domain" description="Impact N-terminal" evidence="2">
    <location>
        <begin position="18"/>
        <end position="119"/>
    </location>
</feature>
<accession>A0A1V9Z8I3</accession>
<protein>
    <recommendedName>
        <fullName evidence="2">Impact N-terminal domain-containing protein</fullName>
    </recommendedName>
</protein>
<dbReference type="Proteomes" id="UP000243579">
    <property type="component" value="Unassembled WGS sequence"/>
</dbReference>
<organism evidence="3 4">
    <name type="scientific">Achlya hypogyna</name>
    <name type="common">Oomycete</name>
    <name type="synonym">Protoachlya hypogyna</name>
    <dbReference type="NCBI Taxonomy" id="1202772"/>
    <lineage>
        <taxon>Eukaryota</taxon>
        <taxon>Sar</taxon>
        <taxon>Stramenopiles</taxon>
        <taxon>Oomycota</taxon>
        <taxon>Saprolegniomycetes</taxon>
        <taxon>Saprolegniales</taxon>
        <taxon>Achlyaceae</taxon>
        <taxon>Achlya</taxon>
    </lineage>
</organism>
<sequence length="206" mass="22000">MKFLSIARAVEAEVPKIKGSRFIGFASPVTSRQEALAVVATRRTLFPQANHHCFAYTLPGEAFASDDGEPHNTAGRPILQALTQHDVLNVCLVVSRIFGGTKLGTGGLVRAYGSAAKYVMEAAVIEESCTKHHITIIVPMASIAAVKKALHRYEGVVNSLTIEDSMAVFDTSLPVAHAAALESMLSETTNGRAVLMPIGEVDTNVR</sequence>
<dbReference type="SUPFAM" id="SSF54211">
    <property type="entry name" value="Ribosomal protein S5 domain 2-like"/>
    <property type="match status" value="1"/>
</dbReference>
<evidence type="ECO:0000313" key="4">
    <source>
        <dbReference type="Proteomes" id="UP000243579"/>
    </source>
</evidence>